<dbReference type="InterPro" id="IPR011010">
    <property type="entry name" value="DNA_brk_join_enz"/>
</dbReference>
<sequence>MINKELNQEILEQLQNAIETETKAIFNQISELIDHKYTQKKVNGVEIDFKLLDQRIADKFTNYQQVLIKVCEHSQLKKYFRSYLKECFKHFKIICEQEYQEWQKKNPDHAKIYDIKLPDWKIATLPRRDNILTEDKLCYGAILADFKEKFYEKWSYSLNKKTQNISLQSTVEAQQNLVNILFECLCISLIFDQGCIHPERLIAIHDAIFEMNLDSGLLPIYSGSKNHAYVFSYTLSSQKYGNFYRYDSQGDVELWQTQQIYFNAISMLCYLRIREHLHGNQGYALQFTSPLSIWQQTHDDQDQKVKREDLLYKRLKAHFKDVVPDHQFIKEFERRRFSAFKHIDYVLWQEIPNLDLLSTSVLNNKIITTPLIYEQHIAIYHQLDTWKTIQERIENTHHTVELSVSTSGQNVKVYNDKRMGKRNDIKSLLLSFSEDGKELTLAKFNEALNASINKSEGDIRSYEAGEGEYIDYVVAIAHLRICQWLKYELGYNSGSGKASLQVASIKRYYHSFVSDFLIYILEYQINLNNAIEEQFEEMYEYLILEKSMKDQEKQETIAEKNDNKKHDTSGYSFARLKTFHQYLVNKHDAPVVAYLYEHQRDSGKFLKTRTISPQMFELMMKIVKNYPHILGISGNDIVALQWVYRLTFRLGLRVDEVTGIRLNDFDSAQLRSHLKNNRLYYEAKSDPKDTTSNESSNSDIENLVLKIHSNSHRNVKNENANRQFDLSYFLNPNEFKEFCDFYKKYLAASLSEAELQVQNTLLFTFENQQLSKITRSLFNLVLGTSDHSYTFHAFRHSAASHLAILLKGSHQLICSFTDYDSRFVGRLKKHILQNIDHASLHSADVWQRLAHLMGHEDFNVTASSYIHHLNILIADMFYTAKREYQPELIGALLKNSKIINAQFKSLKISEDESAFNILQKSKFFLKVFEKHNDPKQFLKKDEIEKKQMSFLYPKRFLESYQEWKANDRIINPEDQLVKLIKSISRQFYIYKDKEIARSEERDLQEMDLNWERMINWSYLYGICHPFIIDKEITQKEIKNFYYILENKISLKSDRSVLVFEAVCQKDLKLYDSFVEFITKIYSNVESYLDIEKSSSSDFDKKIGSEVKIKYYKISNKKADSKHHLIQKVVLQSIFFKMKCLGVPSLGQKKMV</sequence>
<organism evidence="2 3">
    <name type="scientific">Acinetobacter radioresistens SK82</name>
    <dbReference type="NCBI Taxonomy" id="596318"/>
    <lineage>
        <taxon>Bacteria</taxon>
        <taxon>Pseudomonadati</taxon>
        <taxon>Pseudomonadota</taxon>
        <taxon>Gammaproteobacteria</taxon>
        <taxon>Moraxellales</taxon>
        <taxon>Moraxellaceae</taxon>
        <taxon>Acinetobacter</taxon>
    </lineage>
</organism>
<reference evidence="2 3" key="1">
    <citation type="submission" date="2009-07" db="EMBL/GenBank/DDBJ databases">
        <authorList>
            <person name="Madupu R."/>
            <person name="Durkin A.S."/>
            <person name="Torralba M."/>
            <person name="Methe B."/>
            <person name="Sutton G.G."/>
            <person name="Strausberg R.L."/>
            <person name="Nelson K.E."/>
        </authorList>
    </citation>
    <scope>NUCLEOTIDE SEQUENCE [LARGE SCALE GENOMIC DNA]</scope>
    <source>
        <strain evidence="2 3">SK82</strain>
    </source>
</reference>
<evidence type="ECO:0000313" key="3">
    <source>
        <dbReference type="Proteomes" id="UP000018419"/>
    </source>
</evidence>
<keyword evidence="1" id="KW-0233">DNA recombination</keyword>
<dbReference type="Proteomes" id="UP000018419">
    <property type="component" value="Unassembled WGS sequence"/>
</dbReference>
<dbReference type="SUPFAM" id="SSF56349">
    <property type="entry name" value="DNA breaking-rejoining enzymes"/>
    <property type="match status" value="1"/>
</dbReference>
<evidence type="ECO:0008006" key="4">
    <source>
        <dbReference type="Google" id="ProtNLM"/>
    </source>
</evidence>
<protein>
    <recommendedName>
        <fullName evidence="4">Tyr recombinase domain-containing protein</fullName>
    </recommendedName>
</protein>
<dbReference type="RefSeq" id="WP_005404746.1">
    <property type="nucleotide sequence ID" value="NZ_ACVR01000075.1"/>
</dbReference>
<accession>A0ABM9YJS6</accession>
<gene>
    <name evidence="2" type="ORF">ACIRA0001_1963</name>
</gene>
<evidence type="ECO:0000256" key="1">
    <source>
        <dbReference type="ARBA" id="ARBA00023172"/>
    </source>
</evidence>
<name>A0ABM9YJS6_ACIRA</name>
<comment type="caution">
    <text evidence="2">The sequence shown here is derived from an EMBL/GenBank/DDBJ whole genome shotgun (WGS) entry which is preliminary data.</text>
</comment>
<dbReference type="EMBL" id="ACVR01000075">
    <property type="protein sequence ID" value="EET81146.1"/>
    <property type="molecule type" value="Genomic_DNA"/>
</dbReference>
<keyword evidence="3" id="KW-1185">Reference proteome</keyword>
<dbReference type="Gene3D" id="1.10.443.10">
    <property type="entry name" value="Intergrase catalytic core"/>
    <property type="match status" value="1"/>
</dbReference>
<evidence type="ECO:0000313" key="2">
    <source>
        <dbReference type="EMBL" id="EET81146.1"/>
    </source>
</evidence>
<proteinExistence type="predicted"/>
<dbReference type="InterPro" id="IPR013762">
    <property type="entry name" value="Integrase-like_cat_sf"/>
</dbReference>